<dbReference type="PRINTS" id="PR00019">
    <property type="entry name" value="LEURICHRPT"/>
</dbReference>
<sequence>MADYALRILKRDPHIIKMITDDDYWLACLLDPSYKGKLQNIMPHENLEQILARRQRNFSVLLERLANNHLPDISCIELASGIKKCQSLKKIDLSGNSLSGYYFAALEKAMSSPDCKIEELRLLGFDLSAISCNQLASVIKNTQSLKILDLSYNHLVGSHFNVLMEALSSPECRIQELQ</sequence>
<dbReference type="PANTHER" id="PTHR45690">
    <property type="entry name" value="NACHT, LRR AND PYD DOMAINS-CONTAINING PROTEIN 12"/>
    <property type="match status" value="1"/>
</dbReference>
<keyword evidence="2" id="KW-1185">Reference proteome</keyword>
<evidence type="ECO:0000313" key="2">
    <source>
        <dbReference type="Proteomes" id="UP001176940"/>
    </source>
</evidence>
<reference evidence="1" key="1">
    <citation type="submission" date="2023-07" db="EMBL/GenBank/DDBJ databases">
        <authorList>
            <person name="Stuckert A."/>
        </authorList>
    </citation>
    <scope>NUCLEOTIDE SEQUENCE</scope>
</reference>
<dbReference type="InterPro" id="IPR032675">
    <property type="entry name" value="LRR_dom_sf"/>
</dbReference>
<dbReference type="Pfam" id="PF00560">
    <property type="entry name" value="LRR_1"/>
    <property type="match status" value="2"/>
</dbReference>
<dbReference type="EMBL" id="CAUEEQ010004858">
    <property type="protein sequence ID" value="CAJ0928184.1"/>
    <property type="molecule type" value="Genomic_DNA"/>
</dbReference>
<organism evidence="1 2">
    <name type="scientific">Ranitomeya imitator</name>
    <name type="common">mimic poison frog</name>
    <dbReference type="NCBI Taxonomy" id="111125"/>
    <lineage>
        <taxon>Eukaryota</taxon>
        <taxon>Metazoa</taxon>
        <taxon>Chordata</taxon>
        <taxon>Craniata</taxon>
        <taxon>Vertebrata</taxon>
        <taxon>Euteleostomi</taxon>
        <taxon>Amphibia</taxon>
        <taxon>Batrachia</taxon>
        <taxon>Anura</taxon>
        <taxon>Neobatrachia</taxon>
        <taxon>Hyloidea</taxon>
        <taxon>Dendrobatidae</taxon>
        <taxon>Dendrobatinae</taxon>
        <taxon>Ranitomeya</taxon>
    </lineage>
</organism>
<name>A0ABN9L062_9NEOB</name>
<protein>
    <submittedName>
        <fullName evidence="1">Uncharacterized protein</fullName>
    </submittedName>
</protein>
<accession>A0ABN9L062</accession>
<evidence type="ECO:0000313" key="1">
    <source>
        <dbReference type="EMBL" id="CAJ0928184.1"/>
    </source>
</evidence>
<dbReference type="Proteomes" id="UP001176940">
    <property type="component" value="Unassembled WGS sequence"/>
</dbReference>
<dbReference type="InterPro" id="IPR050637">
    <property type="entry name" value="NLRP_innate_immun_reg"/>
</dbReference>
<dbReference type="InterPro" id="IPR001611">
    <property type="entry name" value="Leu-rich_rpt"/>
</dbReference>
<proteinExistence type="predicted"/>
<gene>
    <name evidence="1" type="ORF">RIMI_LOCUS3270326</name>
</gene>
<dbReference type="PANTHER" id="PTHR45690:SF4">
    <property type="entry name" value="NACHT, LRR AND PYD DOMAINS-CONTAINING PROTEIN 10"/>
    <property type="match status" value="1"/>
</dbReference>
<dbReference type="SUPFAM" id="SSF52047">
    <property type="entry name" value="RNI-like"/>
    <property type="match status" value="1"/>
</dbReference>
<comment type="caution">
    <text evidence="1">The sequence shown here is derived from an EMBL/GenBank/DDBJ whole genome shotgun (WGS) entry which is preliminary data.</text>
</comment>
<dbReference type="Gene3D" id="3.80.10.10">
    <property type="entry name" value="Ribonuclease Inhibitor"/>
    <property type="match status" value="1"/>
</dbReference>